<dbReference type="Pfam" id="PF07813">
    <property type="entry name" value="LTXXQ"/>
    <property type="match status" value="1"/>
</dbReference>
<keyword evidence="3" id="KW-1185">Reference proteome</keyword>
<dbReference type="InterPro" id="IPR012899">
    <property type="entry name" value="LTXXQ"/>
</dbReference>
<reference evidence="2 3" key="1">
    <citation type="submission" date="2017-02" db="EMBL/GenBank/DDBJ databases">
        <authorList>
            <person name="Peterson S.W."/>
        </authorList>
    </citation>
    <scope>NUCLEOTIDE SEQUENCE [LARGE SCALE GENOMIC DNA]</scope>
    <source>
        <strain evidence="2 3">S285</strain>
    </source>
</reference>
<keyword evidence="1" id="KW-0732">Signal</keyword>
<sequence>MKKSLALAALLAAGLVAPAVSTIAAPQDMRAEQSERPKLSPEDFAALADARVAALKAGLKLTPAQEKNWPAVEAAIREGAKARAEDHEEWRELRHEGGEGHRNAIEAMQLAAKSMQEHAARLTALAAAAKPLYESLDEAQKQRFGMLIHAGHPPHHWRHGGEG</sequence>
<feature type="signal peptide" evidence="1">
    <location>
        <begin position="1"/>
        <end position="24"/>
    </location>
</feature>
<gene>
    <name evidence="2" type="ORF">B1812_17840</name>
</gene>
<evidence type="ECO:0000313" key="2">
    <source>
        <dbReference type="EMBL" id="ARN82647.1"/>
    </source>
</evidence>
<dbReference type="AlphaFoldDB" id="A0A1W6MYH5"/>
<dbReference type="RefSeq" id="WP_085772779.1">
    <property type="nucleotide sequence ID" value="NZ_AP027149.1"/>
</dbReference>
<organism evidence="2 3">
    <name type="scientific">Methylocystis bryophila</name>
    <dbReference type="NCBI Taxonomy" id="655015"/>
    <lineage>
        <taxon>Bacteria</taxon>
        <taxon>Pseudomonadati</taxon>
        <taxon>Pseudomonadota</taxon>
        <taxon>Alphaproteobacteria</taxon>
        <taxon>Hyphomicrobiales</taxon>
        <taxon>Methylocystaceae</taxon>
        <taxon>Methylocystis</taxon>
    </lineage>
</organism>
<dbReference type="STRING" id="655015.B1812_17840"/>
<evidence type="ECO:0000313" key="3">
    <source>
        <dbReference type="Proteomes" id="UP000193978"/>
    </source>
</evidence>
<evidence type="ECO:0008006" key="4">
    <source>
        <dbReference type="Google" id="ProtNLM"/>
    </source>
</evidence>
<dbReference type="EMBL" id="CP019948">
    <property type="protein sequence ID" value="ARN82647.1"/>
    <property type="molecule type" value="Genomic_DNA"/>
</dbReference>
<proteinExistence type="predicted"/>
<accession>A0A1W6MYH5</accession>
<dbReference type="OrthoDB" id="8451554at2"/>
<dbReference type="GO" id="GO:0042597">
    <property type="term" value="C:periplasmic space"/>
    <property type="evidence" value="ECO:0007669"/>
    <property type="project" value="InterPro"/>
</dbReference>
<protein>
    <recommendedName>
        <fullName evidence="4">LTXXQ motif family protein</fullName>
    </recommendedName>
</protein>
<name>A0A1W6MYH5_9HYPH</name>
<evidence type="ECO:0000256" key="1">
    <source>
        <dbReference type="SAM" id="SignalP"/>
    </source>
</evidence>
<dbReference type="KEGG" id="mbry:B1812_17840"/>
<dbReference type="Proteomes" id="UP000193978">
    <property type="component" value="Chromosome"/>
</dbReference>
<feature type="chain" id="PRO_5012439024" description="LTXXQ motif family protein" evidence="1">
    <location>
        <begin position="25"/>
        <end position="163"/>
    </location>
</feature>